<comment type="similarity">
    <text evidence="2">Belongs to the bacterial solute-binding protein 7 family.</text>
</comment>
<dbReference type="Pfam" id="PF03480">
    <property type="entry name" value="DctP"/>
    <property type="match status" value="1"/>
</dbReference>
<dbReference type="InterPro" id="IPR004682">
    <property type="entry name" value="TRAP_DctP"/>
</dbReference>
<dbReference type="PANTHER" id="PTHR33376:SF7">
    <property type="entry name" value="C4-DICARBOXYLATE-BINDING PROTEIN DCTB"/>
    <property type="match status" value="1"/>
</dbReference>
<proteinExistence type="inferred from homology"/>
<evidence type="ECO:0000313" key="8">
    <source>
        <dbReference type="Proteomes" id="UP000183974"/>
    </source>
</evidence>
<keyword evidence="7" id="KW-0675">Receptor</keyword>
<reference evidence="7 8" key="1">
    <citation type="submission" date="2016-11" db="EMBL/GenBank/DDBJ databases">
        <authorList>
            <person name="Jaros S."/>
            <person name="Januszkiewicz K."/>
            <person name="Wedrychowicz H."/>
        </authorList>
    </citation>
    <scope>NUCLEOTIDE SEQUENCE [LARGE SCALE GENOMIC DNA]</scope>
    <source>
        <strain evidence="7 8">DSM 29589</strain>
    </source>
</reference>
<organism evidence="7 8">
    <name type="scientific">Roseovarius pacificus</name>
    <dbReference type="NCBI Taxonomy" id="337701"/>
    <lineage>
        <taxon>Bacteria</taxon>
        <taxon>Pseudomonadati</taxon>
        <taxon>Pseudomonadota</taxon>
        <taxon>Alphaproteobacteria</taxon>
        <taxon>Rhodobacterales</taxon>
        <taxon>Roseobacteraceae</taxon>
        <taxon>Roseovarius</taxon>
    </lineage>
</organism>
<keyword evidence="4 6" id="KW-0732">Signal</keyword>
<dbReference type="InterPro" id="IPR038404">
    <property type="entry name" value="TRAP_DctP_sf"/>
</dbReference>
<dbReference type="EMBL" id="FRBR01000002">
    <property type="protein sequence ID" value="SHL40101.1"/>
    <property type="molecule type" value="Genomic_DNA"/>
</dbReference>
<dbReference type="STRING" id="337701.SAMN05444398_102262"/>
<keyword evidence="5" id="KW-0574">Periplasm</keyword>
<dbReference type="Proteomes" id="UP000183974">
    <property type="component" value="Unassembled WGS sequence"/>
</dbReference>
<evidence type="ECO:0000256" key="1">
    <source>
        <dbReference type="ARBA" id="ARBA00004418"/>
    </source>
</evidence>
<accession>A0A1M7ABH6</accession>
<dbReference type="OrthoDB" id="8673861at2"/>
<evidence type="ECO:0000256" key="3">
    <source>
        <dbReference type="ARBA" id="ARBA00022448"/>
    </source>
</evidence>
<evidence type="ECO:0000256" key="4">
    <source>
        <dbReference type="ARBA" id="ARBA00022729"/>
    </source>
</evidence>
<dbReference type="InterPro" id="IPR018389">
    <property type="entry name" value="DctP_fam"/>
</dbReference>
<dbReference type="RefSeq" id="WP_073033958.1">
    <property type="nucleotide sequence ID" value="NZ_BMLR01000002.1"/>
</dbReference>
<dbReference type="GO" id="GO:0055085">
    <property type="term" value="P:transmembrane transport"/>
    <property type="evidence" value="ECO:0007669"/>
    <property type="project" value="InterPro"/>
</dbReference>
<name>A0A1M7ABH6_9RHOB</name>
<evidence type="ECO:0000256" key="2">
    <source>
        <dbReference type="ARBA" id="ARBA00009023"/>
    </source>
</evidence>
<dbReference type="PIRSF" id="PIRSF006470">
    <property type="entry name" value="DctB"/>
    <property type="match status" value="1"/>
</dbReference>
<keyword evidence="8" id="KW-1185">Reference proteome</keyword>
<dbReference type="CDD" id="cd13603">
    <property type="entry name" value="PBP2_TRAP_Siap_TeaA_like"/>
    <property type="match status" value="1"/>
</dbReference>
<feature type="chain" id="PRO_5012861832" evidence="6">
    <location>
        <begin position="30"/>
        <end position="336"/>
    </location>
</feature>
<gene>
    <name evidence="7" type="ORF">SAMN05444398_102262</name>
</gene>
<comment type="subcellular location">
    <subcellularLocation>
        <location evidence="1">Periplasm</location>
    </subcellularLocation>
</comment>
<dbReference type="NCBIfam" id="TIGR00787">
    <property type="entry name" value="dctP"/>
    <property type="match status" value="1"/>
</dbReference>
<sequence>MFTKLSATTRSCVAIVLMTGSMAFLPAVAVAQSVTANLNHEMTGTVIDEATQRMAEALTSSTDGAIDITVHSRGEMGSERDMFDLMQAGAIEMGVTGSVIVSSVAPEYGVLDAPYLFRSPRHLAAVMDGPIGEELIQTILDRKGIRLIARMDRAPRHVTTGGPEVRNPEDLKGLKIRMREIPVQIEAFRMLGASPVPMAFGEVYTALQTGVLDAQENPLDIIMGTSLYEVQETVTLTGHVREVQWLIVSETWWSSLSDETREMIQSAADEAMSWGQDQVYSADAALMEEAREAGLTVIELTPEERAAFSDKLAELPKAFAGRWKDGLYEAIVETAE</sequence>
<protein>
    <submittedName>
        <fullName evidence="7">Tripartite ATP-independent transporter solute receptor, DctP family</fullName>
    </submittedName>
</protein>
<dbReference type="PANTHER" id="PTHR33376">
    <property type="match status" value="1"/>
</dbReference>
<evidence type="ECO:0000256" key="6">
    <source>
        <dbReference type="SAM" id="SignalP"/>
    </source>
</evidence>
<feature type="signal peptide" evidence="6">
    <location>
        <begin position="1"/>
        <end position="29"/>
    </location>
</feature>
<dbReference type="NCBIfam" id="NF037995">
    <property type="entry name" value="TRAP_S1"/>
    <property type="match status" value="1"/>
</dbReference>
<keyword evidence="3" id="KW-0813">Transport</keyword>
<evidence type="ECO:0000256" key="5">
    <source>
        <dbReference type="ARBA" id="ARBA00022764"/>
    </source>
</evidence>
<dbReference type="Gene3D" id="3.40.190.170">
    <property type="entry name" value="Bacterial extracellular solute-binding protein, family 7"/>
    <property type="match status" value="1"/>
</dbReference>
<dbReference type="AlphaFoldDB" id="A0A1M7ABH6"/>
<evidence type="ECO:0000313" key="7">
    <source>
        <dbReference type="EMBL" id="SHL40101.1"/>
    </source>
</evidence>
<dbReference type="GO" id="GO:0030288">
    <property type="term" value="C:outer membrane-bounded periplasmic space"/>
    <property type="evidence" value="ECO:0007669"/>
    <property type="project" value="InterPro"/>
</dbReference>